<evidence type="ECO:0000256" key="7">
    <source>
        <dbReference type="SAM" id="Phobius"/>
    </source>
</evidence>
<feature type="transmembrane region" description="Helical" evidence="7">
    <location>
        <begin position="120"/>
        <end position="141"/>
    </location>
</feature>
<organism evidence="9 10">
    <name type="scientific">Kaistia soli DSM 19436</name>
    <dbReference type="NCBI Taxonomy" id="1122133"/>
    <lineage>
        <taxon>Bacteria</taxon>
        <taxon>Pseudomonadati</taxon>
        <taxon>Pseudomonadota</taxon>
        <taxon>Alphaproteobacteria</taxon>
        <taxon>Hyphomicrobiales</taxon>
        <taxon>Kaistiaceae</taxon>
        <taxon>Kaistia</taxon>
    </lineage>
</organism>
<dbReference type="RefSeq" id="WP_073053193.1">
    <property type="nucleotide sequence ID" value="NZ_FQUP01000002.1"/>
</dbReference>
<keyword evidence="6 7" id="KW-0472">Membrane</keyword>
<dbReference type="STRING" id="1122133.SAMN02745157_2508"/>
<reference evidence="9 10" key="1">
    <citation type="submission" date="2016-11" db="EMBL/GenBank/DDBJ databases">
        <authorList>
            <person name="Jaros S."/>
            <person name="Januszkiewicz K."/>
            <person name="Wedrychowicz H."/>
        </authorList>
    </citation>
    <scope>NUCLEOTIDE SEQUENCE [LARGE SCALE GENOMIC DNA]</scope>
    <source>
        <strain evidence="9 10">DSM 19436</strain>
    </source>
</reference>
<dbReference type="AlphaFoldDB" id="A0A1M5CYQ6"/>
<feature type="transmembrane region" description="Helical" evidence="7">
    <location>
        <begin position="6"/>
        <end position="27"/>
    </location>
</feature>
<sequence>MGLDVSLLQALDSIGVVVFAVTGALAASRKELDLVGFVFLAAITGVGGGTLRDVILGETPVFWIREPQPVILCALSGVAVFFAAPFVEYRYQALLWADAIGISGYCVMGASRALDAGASPFGAVVMGVMTASFGGIIRDVIAGEPSVLLRKEIYVTATLVGAALFVVAVRSGMPFWPAAFLGGLAAFAVRAGALSFGWTLPTYRSRPGREFPPR</sequence>
<evidence type="ECO:0000256" key="6">
    <source>
        <dbReference type="ARBA" id="ARBA00023136"/>
    </source>
</evidence>
<dbReference type="PANTHER" id="PTHR30506:SF3">
    <property type="entry name" value="UPF0126 INNER MEMBRANE PROTEIN YADS-RELATED"/>
    <property type="match status" value="1"/>
</dbReference>
<dbReference type="EMBL" id="FQUP01000002">
    <property type="protein sequence ID" value="SHF59869.1"/>
    <property type="molecule type" value="Genomic_DNA"/>
</dbReference>
<evidence type="ECO:0000256" key="3">
    <source>
        <dbReference type="ARBA" id="ARBA00022475"/>
    </source>
</evidence>
<evidence type="ECO:0000313" key="10">
    <source>
        <dbReference type="Proteomes" id="UP000184485"/>
    </source>
</evidence>
<comment type="subcellular location">
    <subcellularLocation>
        <location evidence="1">Cell membrane</location>
        <topology evidence="1">Multi-pass membrane protein</topology>
    </subcellularLocation>
</comment>
<name>A0A1M5CYQ6_9HYPH</name>
<keyword evidence="5 7" id="KW-1133">Transmembrane helix</keyword>
<dbReference type="Pfam" id="PF03458">
    <property type="entry name" value="Gly_transporter"/>
    <property type="match status" value="2"/>
</dbReference>
<protein>
    <submittedName>
        <fullName evidence="9">Uncharacterized membrane protein YeiH</fullName>
    </submittedName>
</protein>
<accession>A0A1M5CYQ6</accession>
<feature type="transmembrane region" description="Helical" evidence="7">
    <location>
        <begin position="153"/>
        <end position="173"/>
    </location>
</feature>
<evidence type="ECO:0000256" key="4">
    <source>
        <dbReference type="ARBA" id="ARBA00022692"/>
    </source>
</evidence>
<dbReference type="Proteomes" id="UP000184485">
    <property type="component" value="Unassembled WGS sequence"/>
</dbReference>
<evidence type="ECO:0000256" key="1">
    <source>
        <dbReference type="ARBA" id="ARBA00004651"/>
    </source>
</evidence>
<dbReference type="GO" id="GO:0005886">
    <property type="term" value="C:plasma membrane"/>
    <property type="evidence" value="ECO:0007669"/>
    <property type="project" value="UniProtKB-SubCell"/>
</dbReference>
<proteinExistence type="inferred from homology"/>
<evidence type="ECO:0000259" key="8">
    <source>
        <dbReference type="Pfam" id="PF03458"/>
    </source>
</evidence>
<feature type="transmembrane region" description="Helical" evidence="7">
    <location>
        <begin position="34"/>
        <end position="55"/>
    </location>
</feature>
<feature type="domain" description="Glycine transporter" evidence="8">
    <location>
        <begin position="95"/>
        <end position="168"/>
    </location>
</feature>
<evidence type="ECO:0000256" key="5">
    <source>
        <dbReference type="ARBA" id="ARBA00022989"/>
    </source>
</evidence>
<keyword evidence="10" id="KW-1185">Reference proteome</keyword>
<keyword evidence="3" id="KW-1003">Cell membrane</keyword>
<feature type="domain" description="Glycine transporter" evidence="8">
    <location>
        <begin position="10"/>
        <end position="83"/>
    </location>
</feature>
<keyword evidence="4 7" id="KW-0812">Transmembrane</keyword>
<evidence type="ECO:0000256" key="2">
    <source>
        <dbReference type="ARBA" id="ARBA00008193"/>
    </source>
</evidence>
<feature type="transmembrane region" description="Helical" evidence="7">
    <location>
        <begin position="179"/>
        <end position="200"/>
    </location>
</feature>
<dbReference type="OrthoDB" id="9791874at2"/>
<feature type="transmembrane region" description="Helical" evidence="7">
    <location>
        <begin position="67"/>
        <end position="87"/>
    </location>
</feature>
<comment type="similarity">
    <text evidence="2">Belongs to the UPF0126 family.</text>
</comment>
<evidence type="ECO:0000313" key="9">
    <source>
        <dbReference type="EMBL" id="SHF59869.1"/>
    </source>
</evidence>
<dbReference type="PANTHER" id="PTHR30506">
    <property type="entry name" value="INNER MEMBRANE PROTEIN"/>
    <property type="match status" value="1"/>
</dbReference>
<dbReference type="InterPro" id="IPR005115">
    <property type="entry name" value="Gly_transporter"/>
</dbReference>
<gene>
    <name evidence="9" type="ORF">SAMN02745157_2508</name>
</gene>